<evidence type="ECO:0000256" key="4">
    <source>
        <dbReference type="SAM" id="MobiDB-lite"/>
    </source>
</evidence>
<dbReference type="EMBL" id="HBIW01007562">
    <property type="protein sequence ID" value="CAE0690943.1"/>
    <property type="molecule type" value="Transcribed_RNA"/>
</dbReference>
<dbReference type="Pfam" id="PF13499">
    <property type="entry name" value="EF-hand_7"/>
    <property type="match status" value="1"/>
</dbReference>
<dbReference type="InterPro" id="IPR002048">
    <property type="entry name" value="EF_hand_dom"/>
</dbReference>
<dbReference type="Gene3D" id="1.10.238.10">
    <property type="entry name" value="EF-hand"/>
    <property type="match status" value="1"/>
</dbReference>
<dbReference type="PANTHER" id="PTHR45942">
    <property type="entry name" value="PROTEIN PHOSPATASE 3 REGULATORY SUBUNIT B ALPHA ISOFORM TYPE 1"/>
    <property type="match status" value="1"/>
</dbReference>
<dbReference type="InterPro" id="IPR011992">
    <property type="entry name" value="EF-hand-dom_pair"/>
</dbReference>
<dbReference type="PROSITE" id="PS00018">
    <property type="entry name" value="EF_HAND_1"/>
    <property type="match status" value="2"/>
</dbReference>
<evidence type="ECO:0000259" key="5">
    <source>
        <dbReference type="PROSITE" id="PS50222"/>
    </source>
</evidence>
<organism evidence="6">
    <name type="scientific">Pelagomonas calceolata</name>
    <dbReference type="NCBI Taxonomy" id="35677"/>
    <lineage>
        <taxon>Eukaryota</taxon>
        <taxon>Sar</taxon>
        <taxon>Stramenopiles</taxon>
        <taxon>Ochrophyta</taxon>
        <taxon>Pelagophyceae</taxon>
        <taxon>Pelagomonadales</taxon>
        <taxon>Pelagomonadaceae</taxon>
        <taxon>Pelagomonas</taxon>
    </lineage>
</organism>
<dbReference type="SMART" id="SM00054">
    <property type="entry name" value="EFh"/>
    <property type="match status" value="2"/>
</dbReference>
<evidence type="ECO:0000256" key="2">
    <source>
        <dbReference type="ARBA" id="ARBA00022737"/>
    </source>
</evidence>
<feature type="domain" description="EF-hand" evidence="5">
    <location>
        <begin position="191"/>
        <end position="226"/>
    </location>
</feature>
<evidence type="ECO:0000256" key="3">
    <source>
        <dbReference type="ARBA" id="ARBA00022837"/>
    </source>
</evidence>
<sequence length="594" mass="68350">MPLSPKKAKAKADAERREREKYAPGTSARLPLPYKPSPEVAKWLTTEKKEWCEDAVAEALAREPVKCCLAPDWQDEFTGKDVRHELEWPAPPEGYQIGVTNRDYPRESRAFGDVSMEGHHGFLSRAARARQYDGITRNWFPEKGDKVEVHTHGVWRKGSVRKVNYGRLCPGRPPDIRYDVHLESEGAWLPDEIDHLKRVFKRVDEDGSGEIDRDELQKLLIELEHPLALDDYCVDDLFRRTDKDGSGHIDFPEFCDLVYVELHDDIGLPHTLYNVGSGVLPSILRRRRRGRAIAAAMTTQVPHRKLRREPWKFGKPQNIFATKRGPLKTLLAVHHKGIRVRKKAFQKARTDTMCLPLKIRERVTDMPARQMIANRAESKKALARDPFHPENRDIYCRKQLRYAAKPPEKRITHVVTVRDNFLGGSIILPDKCFDGLEYPLANQDRHRHVYGRKKFSKRDVNPLNAKAPSSLVKGRSFEPPKLPKKERRKLSYDDDWGGSVEETEKREAEEREQQIIKERSRYTVSQELLDGVARANASSAPFYGSQIVRGENNRWILQKMEKPETKKKKKKEAAIDPSLLIATDQVPTAGYTYV</sequence>
<dbReference type="AlphaFoldDB" id="A0A7S4E5J2"/>
<keyword evidence="1" id="KW-0479">Metal-binding</keyword>
<reference evidence="6" key="1">
    <citation type="submission" date="2021-01" db="EMBL/GenBank/DDBJ databases">
        <authorList>
            <person name="Corre E."/>
            <person name="Pelletier E."/>
            <person name="Niang G."/>
            <person name="Scheremetjew M."/>
            <person name="Finn R."/>
            <person name="Kale V."/>
            <person name="Holt S."/>
            <person name="Cochrane G."/>
            <person name="Meng A."/>
            <person name="Brown T."/>
            <person name="Cohen L."/>
        </authorList>
    </citation>
    <scope>NUCLEOTIDE SEQUENCE</scope>
    <source>
        <strain evidence="6">CCMP1756</strain>
    </source>
</reference>
<dbReference type="GO" id="GO:0005509">
    <property type="term" value="F:calcium ion binding"/>
    <property type="evidence" value="ECO:0007669"/>
    <property type="project" value="InterPro"/>
</dbReference>
<keyword evidence="2" id="KW-0677">Repeat</keyword>
<accession>A0A7S4E5J2</accession>
<protein>
    <recommendedName>
        <fullName evidence="5">EF-hand domain-containing protein</fullName>
    </recommendedName>
</protein>
<feature type="region of interest" description="Disordered" evidence="4">
    <location>
        <begin position="461"/>
        <end position="512"/>
    </location>
</feature>
<evidence type="ECO:0000256" key="1">
    <source>
        <dbReference type="ARBA" id="ARBA00022723"/>
    </source>
</evidence>
<feature type="domain" description="EF-hand" evidence="5">
    <location>
        <begin position="234"/>
        <end position="264"/>
    </location>
</feature>
<dbReference type="PROSITE" id="PS50222">
    <property type="entry name" value="EF_HAND_2"/>
    <property type="match status" value="2"/>
</dbReference>
<keyword evidence="3" id="KW-0106">Calcium</keyword>
<dbReference type="InterPro" id="IPR018247">
    <property type="entry name" value="EF_Hand_1_Ca_BS"/>
</dbReference>
<dbReference type="SUPFAM" id="SSF47473">
    <property type="entry name" value="EF-hand"/>
    <property type="match status" value="1"/>
</dbReference>
<feature type="compositionally biased region" description="Basic and acidic residues" evidence="4">
    <location>
        <begin position="10"/>
        <end position="22"/>
    </location>
</feature>
<feature type="compositionally biased region" description="Basic and acidic residues" evidence="4">
    <location>
        <begin position="502"/>
        <end position="512"/>
    </location>
</feature>
<name>A0A7S4E5J2_9STRA</name>
<dbReference type="CDD" id="cd00051">
    <property type="entry name" value="EFh"/>
    <property type="match status" value="1"/>
</dbReference>
<gene>
    <name evidence="6" type="ORF">PCAL00307_LOCUS6379</name>
</gene>
<feature type="region of interest" description="Disordered" evidence="4">
    <location>
        <begin position="1"/>
        <end position="36"/>
    </location>
</feature>
<evidence type="ECO:0000313" key="6">
    <source>
        <dbReference type="EMBL" id="CAE0690943.1"/>
    </source>
</evidence>
<proteinExistence type="predicted"/>